<gene>
    <name evidence="1" type="ORF">J2S66_007300</name>
</gene>
<organism evidence="1 2">
    <name type="scientific">Saccharothrix longispora</name>
    <dbReference type="NCBI Taxonomy" id="33920"/>
    <lineage>
        <taxon>Bacteria</taxon>
        <taxon>Bacillati</taxon>
        <taxon>Actinomycetota</taxon>
        <taxon>Actinomycetes</taxon>
        <taxon>Pseudonocardiales</taxon>
        <taxon>Pseudonocardiaceae</taxon>
        <taxon>Saccharothrix</taxon>
    </lineage>
</organism>
<name>A0ABU1Q7S1_9PSEU</name>
<keyword evidence="2" id="KW-1185">Reference proteome</keyword>
<accession>A0ABU1Q7S1</accession>
<dbReference type="EMBL" id="JAVDSG010000001">
    <property type="protein sequence ID" value="MDR6598916.1"/>
    <property type="molecule type" value="Genomic_DNA"/>
</dbReference>
<reference evidence="1 2" key="1">
    <citation type="submission" date="2023-07" db="EMBL/GenBank/DDBJ databases">
        <title>Sequencing the genomes of 1000 actinobacteria strains.</title>
        <authorList>
            <person name="Klenk H.-P."/>
        </authorList>
    </citation>
    <scope>NUCLEOTIDE SEQUENCE [LARGE SCALE GENOMIC DNA]</scope>
    <source>
        <strain evidence="1 2">DSM 43749</strain>
    </source>
</reference>
<dbReference type="Proteomes" id="UP001268819">
    <property type="component" value="Unassembled WGS sequence"/>
</dbReference>
<proteinExistence type="predicted"/>
<evidence type="ECO:0008006" key="3">
    <source>
        <dbReference type="Google" id="ProtNLM"/>
    </source>
</evidence>
<evidence type="ECO:0000313" key="2">
    <source>
        <dbReference type="Proteomes" id="UP001268819"/>
    </source>
</evidence>
<evidence type="ECO:0000313" key="1">
    <source>
        <dbReference type="EMBL" id="MDR6598916.1"/>
    </source>
</evidence>
<protein>
    <recommendedName>
        <fullName evidence="3">Antitoxin Xre/MbcA/ParS-like toxin-binding domain-containing protein</fullName>
    </recommendedName>
</protein>
<sequence>MAADGASLDEAVTGMVDALREYAEDWRRRLRDAPNHRGNRDLVRLIGGSDDERLRDWLVGTANRLPGHGAPAPPA</sequence>
<dbReference type="RefSeq" id="WP_310314280.1">
    <property type="nucleotide sequence ID" value="NZ_BAAAXB010000001.1"/>
</dbReference>
<comment type="caution">
    <text evidence="1">The sequence shown here is derived from an EMBL/GenBank/DDBJ whole genome shotgun (WGS) entry which is preliminary data.</text>
</comment>